<dbReference type="Proteomes" id="UP000184447">
    <property type="component" value="Unassembled WGS sequence"/>
</dbReference>
<keyword evidence="2" id="KW-1185">Reference proteome</keyword>
<organism evidence="1 2">
    <name type="scientific">Clostridium grantii DSM 8605</name>
    <dbReference type="NCBI Taxonomy" id="1121316"/>
    <lineage>
        <taxon>Bacteria</taxon>
        <taxon>Bacillati</taxon>
        <taxon>Bacillota</taxon>
        <taxon>Clostridia</taxon>
        <taxon>Eubacteriales</taxon>
        <taxon>Clostridiaceae</taxon>
        <taxon>Clostridium</taxon>
    </lineage>
</organism>
<evidence type="ECO:0000313" key="1">
    <source>
        <dbReference type="EMBL" id="SHI02820.1"/>
    </source>
</evidence>
<dbReference type="OrthoDB" id="9801228at2"/>
<dbReference type="STRING" id="1121316.SAMN02745207_03902"/>
<sequence>MKVKIDDKTYNDIENKLKQKADKNKVRIFMAGIDSDGPIFGLSIENTTENDIEDTSRNIKFLIEKDIYDSYGDFEIKLIGKGYKVTPLSQVKDTTKCGGGCGGCGTTNASGCGCH</sequence>
<reference evidence="1 2" key="1">
    <citation type="submission" date="2016-11" db="EMBL/GenBank/DDBJ databases">
        <authorList>
            <person name="Jaros S."/>
            <person name="Januszkiewicz K."/>
            <person name="Wedrychowicz H."/>
        </authorList>
    </citation>
    <scope>NUCLEOTIDE SEQUENCE [LARGE SCALE GENOMIC DNA]</scope>
    <source>
        <strain evidence="1 2">DSM 8605</strain>
    </source>
</reference>
<evidence type="ECO:0000313" key="2">
    <source>
        <dbReference type="Proteomes" id="UP000184447"/>
    </source>
</evidence>
<protein>
    <submittedName>
        <fullName evidence="1">HesB-like selenoprotein</fullName>
    </submittedName>
</protein>
<dbReference type="EMBL" id="FQXM01000036">
    <property type="protein sequence ID" value="SHI02820.1"/>
    <property type="molecule type" value="Genomic_DNA"/>
</dbReference>
<dbReference type="RefSeq" id="WP_073340724.1">
    <property type="nucleotide sequence ID" value="NZ_FQXM01000036.1"/>
</dbReference>
<dbReference type="AlphaFoldDB" id="A0A1M5XSN5"/>
<gene>
    <name evidence="1" type="ORF">SAMN02745207_03902</name>
</gene>
<name>A0A1M5XSN5_9CLOT</name>
<proteinExistence type="predicted"/>
<accession>A0A1M5XSN5</accession>